<evidence type="ECO:0000313" key="4">
    <source>
        <dbReference type="Proteomes" id="UP000326178"/>
    </source>
</evidence>
<keyword evidence="1" id="KW-0732">Signal</keyword>
<gene>
    <name evidence="3" type="ORF">CP967_03390</name>
</gene>
<dbReference type="Pfam" id="PF13845">
    <property type="entry name" value="Septum_form"/>
    <property type="match status" value="1"/>
</dbReference>
<reference evidence="3 4" key="1">
    <citation type="submission" date="2017-09" db="EMBL/GenBank/DDBJ databases">
        <authorList>
            <person name="Lee N."/>
            <person name="Cho B.-K."/>
        </authorList>
    </citation>
    <scope>NUCLEOTIDE SEQUENCE [LARGE SCALE GENOMIC DNA]</scope>
    <source>
        <strain evidence="3 4">ATCC 12769</strain>
    </source>
</reference>
<sequence>MRFSTKSRSLTGIAAAVVVLSVGAAGCGDIVEEAKSGVKKAARTRSVFSLDTGDCYNPSSGKTEGEEVSVEIVPCDEAHEGQVVGGFKIEGETAYPGDDGAAAIAEKRCPAESLTYVSDTWAVPEGVSLFYYYPTAASWATGDRSVSCTYAKESGTFSGSLKNESLNADQLAYLKGANNLYEILWANQPEDSDVEKDFDGYKKQAGEVATALDAHITSLKAIDQPETAKLRGELEKAAEAWADAAAAKDTDSFYVAYDVAFTGIDPNKTVAARTELKLATTVPADDAEVWAG</sequence>
<dbReference type="EMBL" id="CP023702">
    <property type="protein sequence ID" value="QEU71128.1"/>
    <property type="molecule type" value="Genomic_DNA"/>
</dbReference>
<dbReference type="InterPro" id="IPR026004">
    <property type="entry name" value="Septum_form"/>
</dbReference>
<feature type="signal peptide" evidence="1">
    <location>
        <begin position="1"/>
        <end position="24"/>
    </location>
</feature>
<protein>
    <recommendedName>
        <fullName evidence="2">Septum formation-related domain-containing protein</fullName>
    </recommendedName>
</protein>
<accession>A0A5J6F452</accession>
<evidence type="ECO:0000259" key="2">
    <source>
        <dbReference type="Pfam" id="PF13845"/>
    </source>
</evidence>
<dbReference type="RefSeq" id="WP_150486490.1">
    <property type="nucleotide sequence ID" value="NZ_BMUV01000017.1"/>
</dbReference>
<organism evidence="3 4">
    <name type="scientific">Streptomyces nitrosporeus</name>
    <dbReference type="NCBI Taxonomy" id="28894"/>
    <lineage>
        <taxon>Bacteria</taxon>
        <taxon>Bacillati</taxon>
        <taxon>Actinomycetota</taxon>
        <taxon>Actinomycetes</taxon>
        <taxon>Kitasatosporales</taxon>
        <taxon>Streptomycetaceae</taxon>
        <taxon>Streptomyces</taxon>
    </lineage>
</organism>
<feature type="chain" id="PRO_5023825248" description="Septum formation-related domain-containing protein" evidence="1">
    <location>
        <begin position="25"/>
        <end position="292"/>
    </location>
</feature>
<dbReference type="OrthoDB" id="3628931at2"/>
<keyword evidence="4" id="KW-1185">Reference proteome</keyword>
<feature type="domain" description="Septum formation-related" evidence="2">
    <location>
        <begin position="44"/>
        <end position="148"/>
    </location>
</feature>
<name>A0A5J6F452_9ACTN</name>
<evidence type="ECO:0000256" key="1">
    <source>
        <dbReference type="SAM" id="SignalP"/>
    </source>
</evidence>
<dbReference type="PROSITE" id="PS51257">
    <property type="entry name" value="PROKAR_LIPOPROTEIN"/>
    <property type="match status" value="1"/>
</dbReference>
<proteinExistence type="predicted"/>
<evidence type="ECO:0000313" key="3">
    <source>
        <dbReference type="EMBL" id="QEU71128.1"/>
    </source>
</evidence>
<dbReference type="AlphaFoldDB" id="A0A5J6F452"/>
<dbReference type="Proteomes" id="UP000326178">
    <property type="component" value="Chromosome"/>
</dbReference>
<dbReference type="KEGG" id="snk:CP967_03390"/>